<dbReference type="GO" id="GO:0009506">
    <property type="term" value="C:plasmodesma"/>
    <property type="evidence" value="ECO:0007669"/>
    <property type="project" value="UniProtKB-ARBA"/>
</dbReference>
<dbReference type="PANTHER" id="PTHR31044">
    <property type="entry name" value="BETA-1,3 GLUCANASE"/>
    <property type="match status" value="1"/>
</dbReference>
<name>A0A9E7FK56_9LILI</name>
<dbReference type="Pfam" id="PF07983">
    <property type="entry name" value="X8"/>
    <property type="match status" value="1"/>
</dbReference>
<dbReference type="EMBL" id="CP097506">
    <property type="protein sequence ID" value="URD97759.1"/>
    <property type="molecule type" value="Genomic_DNA"/>
</dbReference>
<evidence type="ECO:0000313" key="4">
    <source>
        <dbReference type="EMBL" id="URD97759.1"/>
    </source>
</evidence>
<evidence type="ECO:0000259" key="3">
    <source>
        <dbReference type="SMART" id="SM00768"/>
    </source>
</evidence>
<dbReference type="PANTHER" id="PTHR31044:SF25">
    <property type="entry name" value="PLASMODESMATA CALLOSE-BINDING PROTEIN 3"/>
    <property type="match status" value="1"/>
</dbReference>
<dbReference type="InterPro" id="IPR012946">
    <property type="entry name" value="X8"/>
</dbReference>
<feature type="region of interest" description="Disordered" evidence="2">
    <location>
        <begin position="85"/>
        <end position="122"/>
    </location>
</feature>
<reference evidence="4" key="1">
    <citation type="submission" date="2022-05" db="EMBL/GenBank/DDBJ databases">
        <title>The Musa troglodytarum L. genome provides insights into the mechanism of non-climacteric behaviour and enrichment of carotenoids.</title>
        <authorList>
            <person name="Wang J."/>
        </authorList>
    </citation>
    <scope>NUCLEOTIDE SEQUENCE</scope>
    <source>
        <tissue evidence="4">Leaf</tissue>
    </source>
</reference>
<feature type="domain" description="X8" evidence="3">
    <location>
        <begin position="2"/>
        <end position="75"/>
    </location>
</feature>
<gene>
    <name evidence="4" type="ORF">MUK42_29606</name>
</gene>
<proteinExistence type="predicted"/>
<organism evidence="4 5">
    <name type="scientific">Musa troglodytarum</name>
    <name type="common">fe'i banana</name>
    <dbReference type="NCBI Taxonomy" id="320322"/>
    <lineage>
        <taxon>Eukaryota</taxon>
        <taxon>Viridiplantae</taxon>
        <taxon>Streptophyta</taxon>
        <taxon>Embryophyta</taxon>
        <taxon>Tracheophyta</taxon>
        <taxon>Spermatophyta</taxon>
        <taxon>Magnoliopsida</taxon>
        <taxon>Liliopsida</taxon>
        <taxon>Zingiberales</taxon>
        <taxon>Musaceae</taxon>
        <taxon>Musa</taxon>
    </lineage>
</organism>
<evidence type="ECO:0000256" key="2">
    <source>
        <dbReference type="SAM" id="MobiDB-lite"/>
    </source>
</evidence>
<dbReference type="InterPro" id="IPR044788">
    <property type="entry name" value="X8_dom_prot"/>
</dbReference>
<dbReference type="Gene3D" id="1.20.58.1040">
    <property type="match status" value="1"/>
</dbReference>
<dbReference type="Proteomes" id="UP001055439">
    <property type="component" value="Chromosome 4"/>
</dbReference>
<feature type="compositionally biased region" description="Polar residues" evidence="2">
    <location>
        <begin position="104"/>
        <end position="113"/>
    </location>
</feature>
<protein>
    <submittedName>
        <fullName evidence="4">Glucan endo-1,3-beta-glucosidase-like protein</fullName>
    </submittedName>
</protein>
<evidence type="ECO:0000313" key="5">
    <source>
        <dbReference type="Proteomes" id="UP001055439"/>
    </source>
</evidence>
<sequence>MLLCRRHQTMLVEQELIASPFTNKMQLCWNPNTVRAHCSYAANSYFQRKGQAQGACDFSGTAALTTTDPMLQAQVLHQQQAPQVRQQAASPLPMEHSEAWGPPLTSTMVASSQGRDELPPPRRLLSDGLVGLTHSYISLTALVMAFAQGMRSTVDMGNVD</sequence>
<dbReference type="OrthoDB" id="417697at2759"/>
<dbReference type="AlphaFoldDB" id="A0A9E7FK56"/>
<keyword evidence="1" id="KW-0732">Signal</keyword>
<keyword evidence="5" id="KW-1185">Reference proteome</keyword>
<evidence type="ECO:0000256" key="1">
    <source>
        <dbReference type="ARBA" id="ARBA00022729"/>
    </source>
</evidence>
<accession>A0A9E7FK56</accession>
<dbReference type="SMART" id="SM00768">
    <property type="entry name" value="X8"/>
    <property type="match status" value="1"/>
</dbReference>